<reference evidence="5" key="1">
    <citation type="journal article" date="2019" name="Int. J. Syst. Evol. Microbiol.">
        <title>The Global Catalogue of Microorganisms (GCM) 10K type strain sequencing project: providing services to taxonomists for standard genome sequencing and annotation.</title>
        <authorList>
            <consortium name="The Broad Institute Genomics Platform"/>
            <consortium name="The Broad Institute Genome Sequencing Center for Infectious Disease"/>
            <person name="Wu L."/>
            <person name="Ma J."/>
        </authorList>
    </citation>
    <scope>NUCLEOTIDE SEQUENCE [LARGE SCALE GENOMIC DNA]</scope>
    <source>
        <strain evidence="5">CCUG 59129</strain>
    </source>
</reference>
<keyword evidence="4" id="KW-0808">Transferase</keyword>
<name>A0ABW3HSQ0_9BACL</name>
<organism evidence="4 5">
    <name type="scientific">Paenibacillus chungangensis</name>
    <dbReference type="NCBI Taxonomy" id="696535"/>
    <lineage>
        <taxon>Bacteria</taxon>
        <taxon>Bacillati</taxon>
        <taxon>Bacillota</taxon>
        <taxon>Bacilli</taxon>
        <taxon>Bacillales</taxon>
        <taxon>Paenibacillaceae</taxon>
        <taxon>Paenibacillus</taxon>
    </lineage>
</organism>
<dbReference type="InterPro" id="IPR003594">
    <property type="entry name" value="HATPase_dom"/>
</dbReference>
<keyword evidence="1" id="KW-1133">Transmembrane helix</keyword>
<evidence type="ECO:0000259" key="3">
    <source>
        <dbReference type="Pfam" id="PF06580"/>
    </source>
</evidence>
<dbReference type="InterPro" id="IPR010559">
    <property type="entry name" value="Sig_transdc_His_kin_internal"/>
</dbReference>
<dbReference type="RefSeq" id="WP_377565026.1">
    <property type="nucleotide sequence ID" value="NZ_JBHTJZ010000021.1"/>
</dbReference>
<dbReference type="Proteomes" id="UP001596989">
    <property type="component" value="Unassembled WGS sequence"/>
</dbReference>
<sequence>MLRFLRRHSIKWQLVSIGLIVFLGVSAISALSYWQYSKLIYDKNNDNTKELLLTIRNNIGTNVNAMNRVMAAIGYNEIVQQYITEQDPVTRYELYNQISKLIVNLKSLKQGIVDVAIIGLEGNSFNCNGCAEAIPKSEIPERSSGYYYTAEQWNGTRVERGIVAALPVYSMGGYSAFGIKIGYVLLLADVYAIAPEIRTISQKTSGQFYILDREDHVYSSNDLSSIGGTLAPFLTDPGMKWGTRRMGDDGVTYVVHREPLPELGGAIVSRIPVSELFSGMEDVKRIIFYSVVALLLIVLLFFWRVSRHILEPLRKFIQFIYSIRVGGSFGFQERLSLEGYKEITLMASKFNLLLYEIDTLTDKLVHVRTRLMKLELMKQAAELAFLKSQIQPHFLYNTLETMKGIAAYKEVDELYDMADGLAEVFRYSVKGEDTVTLREEVAMVDAYLKVQQIRFGDRFETVRLYGEEVLSCHVPKMVLQPVVENALLHGIEPSMTKCTLAISCRKDASGGLVITVRDDGVGMDEAVLKRIRLKLSDHEQELEVKDHIGLVNVDKRLRFLYGADGALVIDSMRDEGTVVTMTIPLRGEQNV</sequence>
<comment type="caution">
    <text evidence="4">The sequence shown here is derived from an EMBL/GenBank/DDBJ whole genome shotgun (WGS) entry which is preliminary data.</text>
</comment>
<evidence type="ECO:0000256" key="1">
    <source>
        <dbReference type="SAM" id="Phobius"/>
    </source>
</evidence>
<feature type="domain" description="Histidine kinase/HSP90-like ATPase" evidence="2">
    <location>
        <begin position="478"/>
        <end position="586"/>
    </location>
</feature>
<dbReference type="EMBL" id="JBHTJZ010000021">
    <property type="protein sequence ID" value="MFD0960510.1"/>
    <property type="molecule type" value="Genomic_DNA"/>
</dbReference>
<dbReference type="PANTHER" id="PTHR34220">
    <property type="entry name" value="SENSOR HISTIDINE KINASE YPDA"/>
    <property type="match status" value="1"/>
</dbReference>
<evidence type="ECO:0000313" key="5">
    <source>
        <dbReference type="Proteomes" id="UP001596989"/>
    </source>
</evidence>
<protein>
    <submittedName>
        <fullName evidence="4">Sensor histidine kinase</fullName>
        <ecNumber evidence="4">2.7.13.3</ecNumber>
    </submittedName>
</protein>
<feature type="transmembrane region" description="Helical" evidence="1">
    <location>
        <begin position="12"/>
        <end position="34"/>
    </location>
</feature>
<gene>
    <name evidence="4" type="ORF">ACFQ2I_14040</name>
</gene>
<evidence type="ECO:0000313" key="4">
    <source>
        <dbReference type="EMBL" id="MFD0960510.1"/>
    </source>
</evidence>
<dbReference type="Gene3D" id="3.30.565.10">
    <property type="entry name" value="Histidine kinase-like ATPase, C-terminal domain"/>
    <property type="match status" value="1"/>
</dbReference>
<dbReference type="PANTHER" id="PTHR34220:SF7">
    <property type="entry name" value="SENSOR HISTIDINE KINASE YPDA"/>
    <property type="match status" value="1"/>
</dbReference>
<proteinExistence type="predicted"/>
<evidence type="ECO:0000259" key="2">
    <source>
        <dbReference type="Pfam" id="PF02518"/>
    </source>
</evidence>
<dbReference type="InterPro" id="IPR050640">
    <property type="entry name" value="Bact_2-comp_sensor_kinase"/>
</dbReference>
<dbReference type="Pfam" id="PF02518">
    <property type="entry name" value="HATPase_c"/>
    <property type="match status" value="1"/>
</dbReference>
<accession>A0ABW3HSQ0</accession>
<feature type="domain" description="Signal transduction histidine kinase internal region" evidence="3">
    <location>
        <begin position="381"/>
        <end position="459"/>
    </location>
</feature>
<dbReference type="GO" id="GO:0004673">
    <property type="term" value="F:protein histidine kinase activity"/>
    <property type="evidence" value="ECO:0007669"/>
    <property type="project" value="UniProtKB-EC"/>
</dbReference>
<dbReference type="SUPFAM" id="SSF55874">
    <property type="entry name" value="ATPase domain of HSP90 chaperone/DNA topoisomerase II/histidine kinase"/>
    <property type="match status" value="1"/>
</dbReference>
<dbReference type="Gene3D" id="6.10.340.10">
    <property type="match status" value="1"/>
</dbReference>
<dbReference type="InterPro" id="IPR036890">
    <property type="entry name" value="HATPase_C_sf"/>
</dbReference>
<keyword evidence="1" id="KW-0472">Membrane</keyword>
<keyword evidence="5" id="KW-1185">Reference proteome</keyword>
<keyword evidence="1" id="KW-0812">Transmembrane</keyword>
<dbReference type="EC" id="2.7.13.3" evidence="4"/>
<keyword evidence="4" id="KW-0418">Kinase</keyword>
<feature type="transmembrane region" description="Helical" evidence="1">
    <location>
        <begin position="286"/>
        <end position="305"/>
    </location>
</feature>
<dbReference type="Pfam" id="PF06580">
    <property type="entry name" value="His_kinase"/>
    <property type="match status" value="1"/>
</dbReference>